<dbReference type="PRINTS" id="PR00792">
    <property type="entry name" value="PEPSIN"/>
</dbReference>
<keyword evidence="7" id="KW-0732">Signal</keyword>
<keyword evidence="2 6" id="KW-0645">Protease</keyword>
<name>A0AAD4QBP5_9AGAM</name>
<dbReference type="Pfam" id="PF00026">
    <property type="entry name" value="Asp"/>
    <property type="match status" value="1"/>
</dbReference>
<dbReference type="SUPFAM" id="SSF50630">
    <property type="entry name" value="Acid proteases"/>
    <property type="match status" value="1"/>
</dbReference>
<comment type="caution">
    <text evidence="9">The sequence shown here is derived from an EMBL/GenBank/DDBJ whole genome shotgun (WGS) entry which is preliminary data.</text>
</comment>
<keyword evidence="4 6" id="KW-0378">Hydrolase</keyword>
<feature type="domain" description="Peptidase A1" evidence="8">
    <location>
        <begin position="86"/>
        <end position="415"/>
    </location>
</feature>
<evidence type="ECO:0000313" key="9">
    <source>
        <dbReference type="EMBL" id="KAH8993422.1"/>
    </source>
</evidence>
<dbReference type="AlphaFoldDB" id="A0AAD4QBP5"/>
<gene>
    <name evidence="9" type="ORF">EDB92DRAFT_1796410</name>
</gene>
<evidence type="ECO:0000313" key="10">
    <source>
        <dbReference type="Proteomes" id="UP001201163"/>
    </source>
</evidence>
<dbReference type="CDD" id="cd05471">
    <property type="entry name" value="pepsin_like"/>
    <property type="match status" value="1"/>
</dbReference>
<reference evidence="9" key="1">
    <citation type="submission" date="2022-01" db="EMBL/GenBank/DDBJ databases">
        <title>Comparative genomics reveals a dynamic genome evolution in the ectomycorrhizal milk-cap (Lactarius) mushrooms.</title>
        <authorList>
            <consortium name="DOE Joint Genome Institute"/>
            <person name="Lebreton A."/>
            <person name="Tang N."/>
            <person name="Kuo A."/>
            <person name="LaButti K."/>
            <person name="Drula E."/>
            <person name="Barry K."/>
            <person name="Clum A."/>
            <person name="Lipzen A."/>
            <person name="Mousain D."/>
            <person name="Ng V."/>
            <person name="Wang R."/>
            <person name="Wang X."/>
            <person name="Dai Y."/>
            <person name="Henrissat B."/>
            <person name="Grigoriev I.V."/>
            <person name="Guerin-Laguette A."/>
            <person name="Yu F."/>
            <person name="Martin F.M."/>
        </authorList>
    </citation>
    <scope>NUCLEOTIDE SEQUENCE</scope>
    <source>
        <strain evidence="9">QP</strain>
    </source>
</reference>
<evidence type="ECO:0000259" key="8">
    <source>
        <dbReference type="PROSITE" id="PS51767"/>
    </source>
</evidence>
<evidence type="ECO:0000256" key="3">
    <source>
        <dbReference type="ARBA" id="ARBA00022750"/>
    </source>
</evidence>
<protein>
    <submittedName>
        <fullName evidence="9">Acid protease</fullName>
    </submittedName>
</protein>
<organism evidence="9 10">
    <name type="scientific">Lactarius akahatsu</name>
    <dbReference type="NCBI Taxonomy" id="416441"/>
    <lineage>
        <taxon>Eukaryota</taxon>
        <taxon>Fungi</taxon>
        <taxon>Dikarya</taxon>
        <taxon>Basidiomycota</taxon>
        <taxon>Agaricomycotina</taxon>
        <taxon>Agaricomycetes</taxon>
        <taxon>Russulales</taxon>
        <taxon>Russulaceae</taxon>
        <taxon>Lactarius</taxon>
    </lineage>
</organism>
<dbReference type="PROSITE" id="PS00141">
    <property type="entry name" value="ASP_PROTEASE"/>
    <property type="match status" value="1"/>
</dbReference>
<dbReference type="PANTHER" id="PTHR47966">
    <property type="entry name" value="BETA-SITE APP-CLEAVING ENZYME, ISOFORM A-RELATED"/>
    <property type="match status" value="1"/>
</dbReference>
<dbReference type="InterPro" id="IPR001969">
    <property type="entry name" value="Aspartic_peptidase_AS"/>
</dbReference>
<dbReference type="Gene3D" id="2.40.70.10">
    <property type="entry name" value="Acid Proteases"/>
    <property type="match status" value="2"/>
</dbReference>
<dbReference type="InterPro" id="IPR001461">
    <property type="entry name" value="Aspartic_peptidase_A1"/>
</dbReference>
<dbReference type="GO" id="GO:0006508">
    <property type="term" value="P:proteolysis"/>
    <property type="evidence" value="ECO:0007669"/>
    <property type="project" value="UniProtKB-KW"/>
</dbReference>
<evidence type="ECO:0000256" key="6">
    <source>
        <dbReference type="RuleBase" id="RU000454"/>
    </source>
</evidence>
<evidence type="ECO:0000256" key="2">
    <source>
        <dbReference type="ARBA" id="ARBA00022670"/>
    </source>
</evidence>
<feature type="chain" id="PRO_5041993201" evidence="7">
    <location>
        <begin position="19"/>
        <end position="426"/>
    </location>
</feature>
<comment type="similarity">
    <text evidence="1 6">Belongs to the peptidase A1 family.</text>
</comment>
<dbReference type="GO" id="GO:0004190">
    <property type="term" value="F:aspartic-type endopeptidase activity"/>
    <property type="evidence" value="ECO:0007669"/>
    <property type="project" value="UniProtKB-KW"/>
</dbReference>
<dbReference type="EMBL" id="JAKELL010000018">
    <property type="protein sequence ID" value="KAH8993422.1"/>
    <property type="molecule type" value="Genomic_DNA"/>
</dbReference>
<dbReference type="FunFam" id="2.40.70.10:FF:000115">
    <property type="entry name" value="Lysosomal aspartic protease"/>
    <property type="match status" value="1"/>
</dbReference>
<dbReference type="PANTHER" id="PTHR47966:SF51">
    <property type="entry name" value="BETA-SITE APP-CLEAVING ENZYME, ISOFORM A-RELATED"/>
    <property type="match status" value="1"/>
</dbReference>
<evidence type="ECO:0000256" key="5">
    <source>
        <dbReference type="PIRSR" id="PIRSR601461-1"/>
    </source>
</evidence>
<evidence type="ECO:0000256" key="7">
    <source>
        <dbReference type="SAM" id="SignalP"/>
    </source>
</evidence>
<evidence type="ECO:0000256" key="4">
    <source>
        <dbReference type="ARBA" id="ARBA00022801"/>
    </source>
</evidence>
<keyword evidence="3 6" id="KW-0064">Aspartyl protease</keyword>
<dbReference type="InterPro" id="IPR021109">
    <property type="entry name" value="Peptidase_aspartic_dom_sf"/>
</dbReference>
<feature type="active site" evidence="5">
    <location>
        <position position="299"/>
    </location>
</feature>
<dbReference type="InterPro" id="IPR033121">
    <property type="entry name" value="PEPTIDASE_A1"/>
</dbReference>
<evidence type="ECO:0000256" key="1">
    <source>
        <dbReference type="ARBA" id="ARBA00007447"/>
    </source>
</evidence>
<keyword evidence="10" id="KW-1185">Reference proteome</keyword>
<feature type="active site" evidence="5">
    <location>
        <position position="104"/>
    </location>
</feature>
<accession>A0AAD4QBP5</accession>
<sequence>MLPSILFALSFFGPLSLAVVPPRRDPLHIPVIRRNHARRGEEADTAHYSAVLAGLRHKYNYDSPGASRRAQTTDIGITNQGADVSYFAQVNVGTPAQSFNLVLDTGSSDLWFATNVCASCPSGTPEFDPSKSTSLQTGTDRISLRYGSGSAAGIIARDTITMGPFTVDQQIFVAVTDITSGLIQGALAGIMGLAFQGIASSSALPFWQALVNDNLFTNPEFSFFITRFVDDASAQDEEPGGVLTLGGTNTTLYQGDIDFRSFTSPIRGGSFWLQTVTGVTVNGKSVNLPSGDLAVAAIDTGTTLIGGPTAAVNAVWAAVPGSQALDGNLAGFFAFPCNTDLAISMSFGGPSWPISLADMNLGTVGNGRCLGAIFDITQGTNVTPGQGNPAWIIGDTFLKNVYSVFRASPPAVGFAQLSNAAGGSSG</sequence>
<proteinExistence type="inferred from homology"/>
<dbReference type="Proteomes" id="UP001201163">
    <property type="component" value="Unassembled WGS sequence"/>
</dbReference>
<dbReference type="PROSITE" id="PS51767">
    <property type="entry name" value="PEPTIDASE_A1"/>
    <property type="match status" value="1"/>
</dbReference>
<feature type="signal peptide" evidence="7">
    <location>
        <begin position="1"/>
        <end position="18"/>
    </location>
</feature>
<dbReference type="InterPro" id="IPR034164">
    <property type="entry name" value="Pepsin-like_dom"/>
</dbReference>